<feature type="binding site" evidence="6">
    <location>
        <begin position="174"/>
        <end position="177"/>
    </location>
    <ligand>
        <name>GTP</name>
        <dbReference type="ChEBI" id="CHEBI:37565"/>
    </ligand>
</feature>
<dbReference type="Gene3D" id="2.40.30.10">
    <property type="entry name" value="Translation factors"/>
    <property type="match status" value="2"/>
</dbReference>
<name>A0A7W8J6B8_9BACT</name>
<evidence type="ECO:0000313" key="9">
    <source>
        <dbReference type="Proteomes" id="UP000569092"/>
    </source>
</evidence>
<dbReference type="PANTHER" id="PTHR23115">
    <property type="entry name" value="TRANSLATION FACTOR"/>
    <property type="match status" value="1"/>
</dbReference>
<dbReference type="GO" id="GO:0003924">
    <property type="term" value="F:GTPase activity"/>
    <property type="evidence" value="ECO:0007669"/>
    <property type="project" value="InterPro"/>
</dbReference>
<dbReference type="Proteomes" id="UP000569092">
    <property type="component" value="Unassembled WGS sequence"/>
</dbReference>
<dbReference type="Gene3D" id="3.40.50.300">
    <property type="entry name" value="P-loop containing nucleotide triphosphate hydrolases"/>
    <property type="match status" value="1"/>
</dbReference>
<dbReference type="HAMAP" id="MF_00062">
    <property type="entry name" value="Sulf_adenylyltr_sub1"/>
    <property type="match status" value="1"/>
</dbReference>
<keyword evidence="5 6" id="KW-0342">GTP-binding</keyword>
<evidence type="ECO:0000256" key="3">
    <source>
        <dbReference type="ARBA" id="ARBA00022741"/>
    </source>
</evidence>
<accession>A0A7W8J6B8</accession>
<evidence type="ECO:0000256" key="6">
    <source>
        <dbReference type="HAMAP-Rule" id="MF_00062"/>
    </source>
</evidence>
<dbReference type="GO" id="GO:0000103">
    <property type="term" value="P:sulfate assimilation"/>
    <property type="evidence" value="ECO:0007669"/>
    <property type="project" value="UniProtKB-UniRule"/>
</dbReference>
<sequence length="558" mass="61128">MPTSEFIPKLDVDTQLKEDSTFSLANFLANEHGRDLLRFATAGSVDDGKSTLIGRLLYDTQSVYEDQVHSITGKGTTGADSVDLALLTDGLRAEREQGITIDVAYRYFSTANRKFIIADTPGHEQYTRNMATGASTASLAIVLVDARKGVLTQSRRHACITALLGVRHIVVAVNKMDLVNYEKQAFSAIGADFTAFFDELGDMRPPHLYFVPVSALTGDNVVRPTAAMPWYEGPSLLELLESVPAAEAGVAHPFRFAVQRVLRPNQDFRGFSGQIAAGTIRPGDAIMVLPSRRINRVRSIVTFDGDLAQAQTPQSVTLTLTDELDISRGDLIVAPESPAITTRNFTASLVWMDEKPLDLARRYLLKHTSRTVQVQITDIRYRLDVETLKQDAVETLKFNDIGLVKIESVLPLSVDSYSTNRITGSFVLIDSVTNLTVAAGMIRSVGVETIAKATNVVTEADRRERWGHSGAHIHLFGPLHFADAVERTLFLRGAFLVRPEFPSEESIAVLTAGGALVLTHDTSEEKTVRFGSRQAVLSDVDDLLRFLETQAVIAGGNR</sequence>
<proteinExistence type="inferred from homology"/>
<dbReference type="InterPro" id="IPR011779">
    <property type="entry name" value="SO4_adenylTrfase_lsu"/>
</dbReference>
<dbReference type="EC" id="2.7.7.4" evidence="6"/>
<dbReference type="InterPro" id="IPR027417">
    <property type="entry name" value="P-loop_NTPase"/>
</dbReference>
<comment type="catalytic activity">
    <reaction evidence="6">
        <text>sulfate + ATP + H(+) = adenosine 5'-phosphosulfate + diphosphate</text>
        <dbReference type="Rhea" id="RHEA:18133"/>
        <dbReference type="ChEBI" id="CHEBI:15378"/>
        <dbReference type="ChEBI" id="CHEBI:16189"/>
        <dbReference type="ChEBI" id="CHEBI:30616"/>
        <dbReference type="ChEBI" id="CHEBI:33019"/>
        <dbReference type="ChEBI" id="CHEBI:58243"/>
        <dbReference type="EC" id="2.7.7.4"/>
    </reaction>
</comment>
<evidence type="ECO:0000256" key="1">
    <source>
        <dbReference type="ARBA" id="ARBA00022679"/>
    </source>
</evidence>
<dbReference type="FunFam" id="3.40.50.300:FF:000119">
    <property type="entry name" value="Sulfate adenylyltransferase subunit 1"/>
    <property type="match status" value="1"/>
</dbReference>
<dbReference type="InterPro" id="IPR044139">
    <property type="entry name" value="CysN_NoDQ_III"/>
</dbReference>
<protein>
    <recommendedName>
        <fullName evidence="6">Sulfate adenylyltransferase subunit 1</fullName>
        <ecNumber evidence="6">2.7.7.4</ecNumber>
    </recommendedName>
    <alternativeName>
        <fullName evidence="6">ATP-sulfurylase large subunit</fullName>
    </alternativeName>
    <alternativeName>
        <fullName evidence="6">Sulfate adenylate transferase</fullName>
        <shortName evidence="6">SAT</shortName>
    </alternativeName>
</protein>
<dbReference type="InterPro" id="IPR000795">
    <property type="entry name" value="T_Tr_GTP-bd_dom"/>
</dbReference>
<feature type="binding site" evidence="6">
    <location>
        <begin position="119"/>
        <end position="123"/>
    </location>
    <ligand>
        <name>GTP</name>
        <dbReference type="ChEBI" id="CHEBI:37565"/>
    </ligand>
</feature>
<dbReference type="PROSITE" id="PS00301">
    <property type="entry name" value="G_TR_1"/>
    <property type="match status" value="1"/>
</dbReference>
<dbReference type="NCBIfam" id="TIGR02034">
    <property type="entry name" value="CysN"/>
    <property type="match status" value="1"/>
</dbReference>
<dbReference type="GO" id="GO:0070814">
    <property type="term" value="P:hydrogen sulfide biosynthetic process"/>
    <property type="evidence" value="ECO:0007669"/>
    <property type="project" value="UniProtKB-UniRule"/>
</dbReference>
<organism evidence="8 9">
    <name type="scientific">Tunturiibacter lichenicola</name>
    <dbReference type="NCBI Taxonomy" id="2051959"/>
    <lineage>
        <taxon>Bacteria</taxon>
        <taxon>Pseudomonadati</taxon>
        <taxon>Acidobacteriota</taxon>
        <taxon>Terriglobia</taxon>
        <taxon>Terriglobales</taxon>
        <taxon>Acidobacteriaceae</taxon>
        <taxon>Tunturiibacter</taxon>
    </lineage>
</organism>
<comment type="similarity">
    <text evidence="6">Belongs to the TRAFAC class translation factor GTPase superfamily. Classic translation factor GTPase family. CysN/NodQ subfamily.</text>
</comment>
<evidence type="ECO:0000313" key="8">
    <source>
        <dbReference type="EMBL" id="MBB5343449.1"/>
    </source>
</evidence>
<gene>
    <name evidence="6" type="primary">cysN</name>
    <name evidence="8" type="ORF">HDF10_001424</name>
</gene>
<dbReference type="CDD" id="cd03695">
    <property type="entry name" value="CysN_NodQ_II"/>
    <property type="match status" value="1"/>
</dbReference>
<reference evidence="8 9" key="1">
    <citation type="submission" date="2020-08" db="EMBL/GenBank/DDBJ databases">
        <title>Genomic Encyclopedia of Type Strains, Phase IV (KMG-V): Genome sequencing to study the core and pangenomes of soil and plant-associated prokaryotes.</title>
        <authorList>
            <person name="Whitman W."/>
        </authorList>
    </citation>
    <scope>NUCLEOTIDE SEQUENCE [LARGE SCALE GENOMIC DNA]</scope>
    <source>
        <strain evidence="8 9">M8US30</strain>
    </source>
</reference>
<dbReference type="InterPro" id="IPR031157">
    <property type="entry name" value="G_TR_CS"/>
</dbReference>
<evidence type="ECO:0000256" key="4">
    <source>
        <dbReference type="ARBA" id="ARBA00022840"/>
    </source>
</evidence>
<comment type="subunit">
    <text evidence="6">Heterodimer composed of CysD, the smaller subunit, and CysN.</text>
</comment>
<dbReference type="Pfam" id="PF00009">
    <property type="entry name" value="GTP_EFTU"/>
    <property type="match status" value="1"/>
</dbReference>
<evidence type="ECO:0000256" key="2">
    <source>
        <dbReference type="ARBA" id="ARBA00022695"/>
    </source>
</evidence>
<dbReference type="AlphaFoldDB" id="A0A7W8J6B8"/>
<dbReference type="SUPFAM" id="SSF52540">
    <property type="entry name" value="P-loop containing nucleoside triphosphate hydrolases"/>
    <property type="match status" value="1"/>
</dbReference>
<dbReference type="GO" id="GO:0005525">
    <property type="term" value="F:GTP binding"/>
    <property type="evidence" value="ECO:0007669"/>
    <property type="project" value="UniProtKB-UniRule"/>
</dbReference>
<keyword evidence="4 6" id="KW-0067">ATP-binding</keyword>
<dbReference type="EMBL" id="JACHDZ010000002">
    <property type="protein sequence ID" value="MBB5343449.1"/>
    <property type="molecule type" value="Genomic_DNA"/>
</dbReference>
<dbReference type="SUPFAM" id="SSF50465">
    <property type="entry name" value="EF-Tu/eEF-1alpha/eIF2-gamma C-terminal domain"/>
    <property type="match status" value="1"/>
</dbReference>
<dbReference type="NCBIfam" id="NF003478">
    <property type="entry name" value="PRK05124.1"/>
    <property type="match status" value="1"/>
</dbReference>
<comment type="caution">
    <text evidence="8">The sequence shown here is derived from an EMBL/GenBank/DDBJ whole genome shotgun (WGS) entry which is preliminary data.</text>
</comment>
<evidence type="ECO:0000256" key="5">
    <source>
        <dbReference type="ARBA" id="ARBA00023134"/>
    </source>
</evidence>
<dbReference type="SUPFAM" id="SSF50447">
    <property type="entry name" value="Translation proteins"/>
    <property type="match status" value="1"/>
</dbReference>
<dbReference type="UniPathway" id="UPA00140">
    <property type="reaction ID" value="UER00204"/>
</dbReference>
<comment type="pathway">
    <text evidence="6">Sulfur metabolism; hydrogen sulfide biosynthesis; sulfite from sulfate: step 1/3.</text>
</comment>
<dbReference type="InterPro" id="IPR044138">
    <property type="entry name" value="CysN_II"/>
</dbReference>
<feature type="binding site" evidence="6">
    <location>
        <begin position="43"/>
        <end position="50"/>
    </location>
    <ligand>
        <name>GTP</name>
        <dbReference type="ChEBI" id="CHEBI:37565"/>
    </ligand>
</feature>
<dbReference type="PRINTS" id="PR00315">
    <property type="entry name" value="ELONGATNFCT"/>
</dbReference>
<keyword evidence="1 6" id="KW-0808">Transferase</keyword>
<keyword evidence="3 6" id="KW-0547">Nucleotide-binding</keyword>
<dbReference type="Pfam" id="PF22594">
    <property type="entry name" value="GTP-eEF1A_C"/>
    <property type="match status" value="1"/>
</dbReference>
<feature type="domain" description="Tr-type G" evidence="7">
    <location>
        <begin position="34"/>
        <end position="249"/>
    </location>
</feature>
<comment type="function">
    <text evidence="6">With CysD forms the ATP sulfurylase (ATPS) that catalyzes the adenylation of sulfate producing adenosine 5'-phosphosulfate (APS) and diphosphate, the first enzymatic step in sulfur assimilation pathway. APS synthesis involves the formation of a high-energy phosphoric-sulfuric acid anhydride bond driven by GTP hydrolysis by CysN coupled to ATP hydrolysis by CysD.</text>
</comment>
<evidence type="ECO:0000259" key="7">
    <source>
        <dbReference type="PROSITE" id="PS51722"/>
    </source>
</evidence>
<dbReference type="CDD" id="cd04166">
    <property type="entry name" value="CysN_ATPS"/>
    <property type="match status" value="1"/>
</dbReference>
<keyword evidence="2 6" id="KW-0548">Nucleotidyltransferase</keyword>
<dbReference type="CDD" id="cd04095">
    <property type="entry name" value="CysN_NoDQ_III"/>
    <property type="match status" value="1"/>
</dbReference>
<dbReference type="InterPro" id="IPR009000">
    <property type="entry name" value="Transl_B-barrel_sf"/>
</dbReference>
<dbReference type="InterPro" id="IPR054696">
    <property type="entry name" value="GTP-eEF1A_C"/>
</dbReference>
<dbReference type="InterPro" id="IPR050100">
    <property type="entry name" value="TRAFAC_GTPase_members"/>
</dbReference>
<dbReference type="GO" id="GO:0005524">
    <property type="term" value="F:ATP binding"/>
    <property type="evidence" value="ECO:0007669"/>
    <property type="project" value="UniProtKB-KW"/>
</dbReference>
<dbReference type="PROSITE" id="PS51722">
    <property type="entry name" value="G_TR_2"/>
    <property type="match status" value="1"/>
</dbReference>
<dbReference type="GO" id="GO:0004781">
    <property type="term" value="F:sulfate adenylyltransferase (ATP) activity"/>
    <property type="evidence" value="ECO:0007669"/>
    <property type="project" value="UniProtKB-UniRule"/>
</dbReference>
<dbReference type="InterPro" id="IPR041757">
    <property type="entry name" value="CysN_GTP-bd"/>
</dbReference>
<dbReference type="InterPro" id="IPR009001">
    <property type="entry name" value="Transl_elong_EF1A/Init_IF2_C"/>
</dbReference>